<gene>
    <name evidence="1" type="ORF">CEURO_LOCUS820</name>
</gene>
<sequence>MNSIESLSVSFLTEVDRLPGGCSCNTQRALKWMRLTLFAQFGFEEVDEAVIHSEWAGTWRVFSRTVRMQPLQKSAMFLTGFSRFIFLKIICNAPLRVKGNAT</sequence>
<proteinExistence type="predicted"/>
<dbReference type="OrthoDB" id="1194650at2759"/>
<dbReference type="EMBL" id="CAMAPE010000003">
    <property type="protein sequence ID" value="CAH9055529.1"/>
    <property type="molecule type" value="Genomic_DNA"/>
</dbReference>
<keyword evidence="2" id="KW-1185">Reference proteome</keyword>
<comment type="caution">
    <text evidence="1">The sequence shown here is derived from an EMBL/GenBank/DDBJ whole genome shotgun (WGS) entry which is preliminary data.</text>
</comment>
<evidence type="ECO:0000313" key="2">
    <source>
        <dbReference type="Proteomes" id="UP001152484"/>
    </source>
</evidence>
<accession>A0A9P1DW28</accession>
<reference evidence="1" key="1">
    <citation type="submission" date="2022-07" db="EMBL/GenBank/DDBJ databases">
        <authorList>
            <person name="Macas J."/>
            <person name="Novak P."/>
            <person name="Neumann P."/>
        </authorList>
    </citation>
    <scope>NUCLEOTIDE SEQUENCE</scope>
</reference>
<dbReference type="Proteomes" id="UP001152484">
    <property type="component" value="Unassembled WGS sequence"/>
</dbReference>
<organism evidence="1 2">
    <name type="scientific">Cuscuta europaea</name>
    <name type="common">European dodder</name>
    <dbReference type="NCBI Taxonomy" id="41803"/>
    <lineage>
        <taxon>Eukaryota</taxon>
        <taxon>Viridiplantae</taxon>
        <taxon>Streptophyta</taxon>
        <taxon>Embryophyta</taxon>
        <taxon>Tracheophyta</taxon>
        <taxon>Spermatophyta</taxon>
        <taxon>Magnoliopsida</taxon>
        <taxon>eudicotyledons</taxon>
        <taxon>Gunneridae</taxon>
        <taxon>Pentapetalae</taxon>
        <taxon>asterids</taxon>
        <taxon>lamiids</taxon>
        <taxon>Solanales</taxon>
        <taxon>Convolvulaceae</taxon>
        <taxon>Cuscuteae</taxon>
        <taxon>Cuscuta</taxon>
        <taxon>Cuscuta subgen. Cuscuta</taxon>
    </lineage>
</organism>
<name>A0A9P1DW28_CUSEU</name>
<protein>
    <submittedName>
        <fullName evidence="1">Uncharacterized protein</fullName>
    </submittedName>
</protein>
<evidence type="ECO:0000313" key="1">
    <source>
        <dbReference type="EMBL" id="CAH9055529.1"/>
    </source>
</evidence>
<dbReference type="AlphaFoldDB" id="A0A9P1DW28"/>